<protein>
    <submittedName>
        <fullName evidence="1">Uncharacterized protein</fullName>
    </submittedName>
</protein>
<dbReference type="STRING" id="447689.BA195_00675"/>
<comment type="caution">
    <text evidence="1">The sequence shown here is derived from an EMBL/GenBank/DDBJ whole genome shotgun (WGS) entry which is preliminary data.</text>
</comment>
<name>A0A1B9Y0B9_9FLAO</name>
<dbReference type="RefSeq" id="WP_068701409.1">
    <property type="nucleotide sequence ID" value="NZ_JAUOSG010000001.1"/>
</dbReference>
<reference evidence="1 2" key="1">
    <citation type="submission" date="2016-06" db="EMBL/GenBank/DDBJ databases">
        <title>Draft Genome Sequence of Tenacibaculum soleae UCD-KL19.</title>
        <authorList>
            <person name="Eisen J.A."/>
            <person name="Coil D.A."/>
            <person name="Lujan K.M."/>
        </authorList>
    </citation>
    <scope>NUCLEOTIDE SEQUENCE [LARGE SCALE GENOMIC DNA]</scope>
    <source>
        <strain evidence="1 2">UCD-KL19</strain>
    </source>
</reference>
<evidence type="ECO:0000313" key="1">
    <source>
        <dbReference type="EMBL" id="OCK43250.1"/>
    </source>
</evidence>
<dbReference type="OrthoDB" id="1120195at2"/>
<organism evidence="1 2">
    <name type="scientific">Tenacibaculum soleae</name>
    <dbReference type="NCBI Taxonomy" id="447689"/>
    <lineage>
        <taxon>Bacteria</taxon>
        <taxon>Pseudomonadati</taxon>
        <taxon>Bacteroidota</taxon>
        <taxon>Flavobacteriia</taxon>
        <taxon>Flavobacteriales</taxon>
        <taxon>Flavobacteriaceae</taxon>
        <taxon>Tenacibaculum</taxon>
    </lineage>
</organism>
<proteinExistence type="predicted"/>
<dbReference type="AlphaFoldDB" id="A0A1B9Y0B9"/>
<sequence length="118" mass="13778">MLPKHHNSDSILINAVDEELYTNLILQLNKDFSLANLTINLTKNSTHFALKEALKKVLKHLILTDLNSYKNLLYIVDVPEVMVYKKGLSDIDIYIENIVFLILKRVWIKVWYQANYST</sequence>
<dbReference type="EMBL" id="MAKX01000001">
    <property type="protein sequence ID" value="OCK43250.1"/>
    <property type="molecule type" value="Genomic_DNA"/>
</dbReference>
<keyword evidence="2" id="KW-1185">Reference proteome</keyword>
<accession>A0A1B9Y0B9</accession>
<dbReference type="Proteomes" id="UP000093186">
    <property type="component" value="Unassembled WGS sequence"/>
</dbReference>
<evidence type="ECO:0000313" key="2">
    <source>
        <dbReference type="Proteomes" id="UP000093186"/>
    </source>
</evidence>
<gene>
    <name evidence="1" type="ORF">BA195_00675</name>
</gene>